<dbReference type="PANTHER" id="PTHR42085">
    <property type="entry name" value="F-BOX DOMAIN-CONTAINING PROTEIN"/>
    <property type="match status" value="1"/>
</dbReference>
<dbReference type="InterPro" id="IPR038883">
    <property type="entry name" value="AN11006-like"/>
</dbReference>
<proteinExistence type="predicted"/>
<dbReference type="Proteomes" id="UP000447873">
    <property type="component" value="Unassembled WGS sequence"/>
</dbReference>
<dbReference type="PANTHER" id="PTHR42085:SF1">
    <property type="entry name" value="F-BOX DOMAIN-CONTAINING PROTEIN"/>
    <property type="match status" value="1"/>
</dbReference>
<organism evidence="1 2">
    <name type="scientific">Venturia inaequalis</name>
    <name type="common">Apple scab fungus</name>
    <dbReference type="NCBI Taxonomy" id="5025"/>
    <lineage>
        <taxon>Eukaryota</taxon>
        <taxon>Fungi</taxon>
        <taxon>Dikarya</taxon>
        <taxon>Ascomycota</taxon>
        <taxon>Pezizomycotina</taxon>
        <taxon>Dothideomycetes</taxon>
        <taxon>Pleosporomycetidae</taxon>
        <taxon>Venturiales</taxon>
        <taxon>Venturiaceae</taxon>
        <taxon>Venturia</taxon>
    </lineage>
</organism>
<comment type="caution">
    <text evidence="1">The sequence shown here is derived from an EMBL/GenBank/DDBJ whole genome shotgun (WGS) entry which is preliminary data.</text>
</comment>
<dbReference type="EMBL" id="WNWS01000851">
    <property type="protein sequence ID" value="KAE9963400.1"/>
    <property type="molecule type" value="Genomic_DNA"/>
</dbReference>
<accession>A0A8H3YK14</accession>
<dbReference type="AlphaFoldDB" id="A0A8H3YK14"/>
<gene>
    <name evidence="1" type="ORF">EG328_011452</name>
</gene>
<sequence>MPGFMDLSGGLRNKVYRNLFIFDDKAIDLATGIIVREALMGQRTVEEDDISYWFGCRRKDFTDPKHKLRYPASLQILRVSRQLYKEGASILYGQNRFYVDNVDDLKRIGASGEQRLAYVKNLVVRCSSKKDVQIQTPSPLISFSSLEHLTIITGFREYYNEDDWVSPFNRQLDQFDEGSKVSASHPRLPAKLPLFSRLFLLSTIVERGVVVDLEVWHSAQREELTMWEELGADCFRVLPISPGSPPNSSLIQREYDLVFEEFFEPS</sequence>
<name>A0A8H3YK14_VENIN</name>
<protein>
    <submittedName>
        <fullName evidence="1">Uncharacterized protein</fullName>
    </submittedName>
</protein>
<reference evidence="1 2" key="1">
    <citation type="submission" date="2018-12" db="EMBL/GenBank/DDBJ databases">
        <title>Venturia inaequalis Genome Resource.</title>
        <authorList>
            <person name="Lichtner F.J."/>
        </authorList>
    </citation>
    <scope>NUCLEOTIDE SEQUENCE [LARGE SCALE GENOMIC DNA]</scope>
    <source>
        <strain evidence="1 2">120213</strain>
    </source>
</reference>
<evidence type="ECO:0000313" key="2">
    <source>
        <dbReference type="Proteomes" id="UP000447873"/>
    </source>
</evidence>
<evidence type="ECO:0000313" key="1">
    <source>
        <dbReference type="EMBL" id="KAE9963400.1"/>
    </source>
</evidence>